<name>K2GSN9_9RHOB</name>
<dbReference type="EMBL" id="AMGO01000007">
    <property type="protein sequence ID" value="EKE45566.1"/>
    <property type="molecule type" value="Genomic_DNA"/>
</dbReference>
<dbReference type="STRING" id="1231392.OCGS_0656"/>
<keyword evidence="2" id="KW-1185">Reference proteome</keyword>
<dbReference type="AlphaFoldDB" id="K2GSN9"/>
<dbReference type="OrthoDB" id="9797575at2"/>
<proteinExistence type="predicted"/>
<dbReference type="RefSeq" id="WP_007425809.1">
    <property type="nucleotide sequence ID" value="NZ_AMGO01000007.1"/>
</dbReference>
<gene>
    <name evidence="1" type="ORF">OCGS_0656</name>
</gene>
<comment type="caution">
    <text evidence="1">The sequence shown here is derived from an EMBL/GenBank/DDBJ whole genome shotgun (WGS) entry which is preliminary data.</text>
</comment>
<organism evidence="1 2">
    <name type="scientific">Oceaniovalibus guishaninsula JLT2003</name>
    <dbReference type="NCBI Taxonomy" id="1231392"/>
    <lineage>
        <taxon>Bacteria</taxon>
        <taxon>Pseudomonadati</taxon>
        <taxon>Pseudomonadota</taxon>
        <taxon>Alphaproteobacteria</taxon>
        <taxon>Rhodobacterales</taxon>
        <taxon>Roseobacteraceae</taxon>
        <taxon>Oceaniovalibus</taxon>
    </lineage>
</organism>
<dbReference type="eggNOG" id="COG3027">
    <property type="taxonomic scope" value="Bacteria"/>
</dbReference>
<sequence>MPDVTVTIGGRDYQVVCQPGEEHYLHGAASMLDAEAVTLAQQIGRLPEARMLLMAGLMLADRTAGMEEQLRQRDARISELERAVLAMRNAPPPKPERVEVPVIPAPVLDSMAELAARAEALADRVEETGAA</sequence>
<evidence type="ECO:0000313" key="1">
    <source>
        <dbReference type="EMBL" id="EKE45566.1"/>
    </source>
</evidence>
<accession>K2GSN9</accession>
<evidence type="ECO:0008006" key="3">
    <source>
        <dbReference type="Google" id="ProtNLM"/>
    </source>
</evidence>
<dbReference type="InterPro" id="IPR007838">
    <property type="entry name" value="Cell_div_ZapA-like"/>
</dbReference>
<dbReference type="Gene3D" id="3.30.160.880">
    <property type="entry name" value="Cell division protein ZapA protomer, N-terminal domain"/>
    <property type="match status" value="1"/>
</dbReference>
<protein>
    <recommendedName>
        <fullName evidence="3">Cell division protein ZapA</fullName>
    </recommendedName>
</protein>
<dbReference type="SUPFAM" id="SSF102829">
    <property type="entry name" value="Cell division protein ZapA-like"/>
    <property type="match status" value="1"/>
</dbReference>
<dbReference type="InterPro" id="IPR036192">
    <property type="entry name" value="Cell_div_ZapA-like_sf"/>
</dbReference>
<dbReference type="Pfam" id="PF05164">
    <property type="entry name" value="ZapA"/>
    <property type="match status" value="1"/>
</dbReference>
<dbReference type="PATRIC" id="fig|1231392.3.peg.658"/>
<dbReference type="Proteomes" id="UP000006765">
    <property type="component" value="Unassembled WGS sequence"/>
</dbReference>
<evidence type="ECO:0000313" key="2">
    <source>
        <dbReference type="Proteomes" id="UP000006765"/>
    </source>
</evidence>
<dbReference type="InterPro" id="IPR042233">
    <property type="entry name" value="Cell_div_ZapA_N"/>
</dbReference>
<reference evidence="1 2" key="1">
    <citation type="journal article" date="2012" name="J. Bacteriol.">
        <title>Draft Genome Sequence of Oceaniovalibus guishaninsula JLT2003T.</title>
        <authorList>
            <person name="Tang K."/>
            <person name="Liu K."/>
            <person name="Jiao N."/>
        </authorList>
    </citation>
    <scope>NUCLEOTIDE SEQUENCE [LARGE SCALE GENOMIC DNA]</scope>
    <source>
        <strain evidence="1 2">JLT2003</strain>
    </source>
</reference>